<accession>A0A2R5GQM5</accession>
<feature type="compositionally biased region" description="Basic and acidic residues" evidence="1">
    <location>
        <begin position="173"/>
        <end position="185"/>
    </location>
</feature>
<dbReference type="EMBL" id="BEYU01000147">
    <property type="protein sequence ID" value="GBG33177.1"/>
    <property type="molecule type" value="Genomic_DNA"/>
</dbReference>
<gene>
    <name evidence="3" type="ORF">FCC1311_094012</name>
</gene>
<feature type="region of interest" description="Disordered" evidence="1">
    <location>
        <begin position="97"/>
        <end position="185"/>
    </location>
</feature>
<protein>
    <recommendedName>
        <fullName evidence="2">BZIP domain-containing protein</fullName>
    </recommendedName>
</protein>
<feature type="compositionally biased region" description="Low complexity" evidence="1">
    <location>
        <begin position="112"/>
        <end position="122"/>
    </location>
</feature>
<dbReference type="PROSITE" id="PS50217">
    <property type="entry name" value="BZIP"/>
    <property type="match status" value="1"/>
</dbReference>
<feature type="compositionally biased region" description="Polar residues" evidence="1">
    <location>
        <begin position="97"/>
        <end position="108"/>
    </location>
</feature>
<dbReference type="InterPro" id="IPR004827">
    <property type="entry name" value="bZIP"/>
</dbReference>
<feature type="region of interest" description="Disordered" evidence="1">
    <location>
        <begin position="549"/>
        <end position="568"/>
    </location>
</feature>
<feature type="compositionally biased region" description="Basic residues" evidence="1">
    <location>
        <begin position="123"/>
        <end position="133"/>
    </location>
</feature>
<name>A0A2R5GQM5_9STRA</name>
<dbReference type="AlphaFoldDB" id="A0A2R5GQM5"/>
<evidence type="ECO:0000313" key="4">
    <source>
        <dbReference type="Proteomes" id="UP000241890"/>
    </source>
</evidence>
<evidence type="ECO:0000259" key="2">
    <source>
        <dbReference type="PROSITE" id="PS50217"/>
    </source>
</evidence>
<comment type="caution">
    <text evidence="3">The sequence shown here is derived from an EMBL/GenBank/DDBJ whole genome shotgun (WGS) entry which is preliminary data.</text>
</comment>
<evidence type="ECO:0000313" key="3">
    <source>
        <dbReference type="EMBL" id="GBG33177.1"/>
    </source>
</evidence>
<keyword evidence="4" id="KW-1185">Reference proteome</keyword>
<proteinExistence type="predicted"/>
<reference evidence="3 4" key="1">
    <citation type="submission" date="2017-12" db="EMBL/GenBank/DDBJ databases">
        <title>Sequencing, de novo assembly and annotation of complete genome of a new Thraustochytrid species, strain FCC1311.</title>
        <authorList>
            <person name="Sedici K."/>
            <person name="Godart F."/>
            <person name="Aiese Cigliano R."/>
            <person name="Sanseverino W."/>
            <person name="Barakat M."/>
            <person name="Ortet P."/>
            <person name="Marechal E."/>
            <person name="Cagnac O."/>
            <person name="Amato A."/>
        </authorList>
    </citation>
    <scope>NUCLEOTIDE SEQUENCE [LARGE SCALE GENOMIC DNA]</scope>
</reference>
<evidence type="ECO:0000256" key="1">
    <source>
        <dbReference type="SAM" id="MobiDB-lite"/>
    </source>
</evidence>
<dbReference type="CDD" id="cd14686">
    <property type="entry name" value="bZIP"/>
    <property type="match status" value="1"/>
</dbReference>
<dbReference type="Pfam" id="PF07716">
    <property type="entry name" value="bZIP_2"/>
    <property type="match status" value="1"/>
</dbReference>
<feature type="compositionally biased region" description="Polar residues" evidence="1">
    <location>
        <begin position="559"/>
        <end position="568"/>
    </location>
</feature>
<dbReference type="Gene3D" id="1.20.5.170">
    <property type="match status" value="1"/>
</dbReference>
<dbReference type="Proteomes" id="UP000241890">
    <property type="component" value="Unassembled WGS sequence"/>
</dbReference>
<feature type="domain" description="BZIP" evidence="2">
    <location>
        <begin position="151"/>
        <end position="208"/>
    </location>
</feature>
<dbReference type="GO" id="GO:0003700">
    <property type="term" value="F:DNA-binding transcription factor activity"/>
    <property type="evidence" value="ECO:0007669"/>
    <property type="project" value="InterPro"/>
</dbReference>
<sequence>MKTSGAVASSDYFYGEDADDGVLSELKDLLDEDVAGGAGLRMGGVKQEAVPGPGGGAARWGPPTIRDGLAAANGDNAGAIALATAEECDAFGDGLQSVSSGDNESSCQYDGASCTASSVSSKKPSRSKAKSRATCKLGQGQGHDSGDSEAADSKVRRRNTNAEASRRSRLKRKADMERLRERNEELEQDRDLFLERIAELQLEVSTLRHAGSIDIARENELLRAEIRKHKMFVSSIVRATREAPQMLLEERVRLLKSGIDSSLAQVIGLVHTSTNWPEHSFVPETARHQMRIQYHFLPEGARREEIKRLGLRLEAYNFELDAQEMGKAMWELNRTQLGSRQLKDYRTKRDGIERGVERFVSDEFARALEMLDEELDVESYYEKHEREDNTFETVRALFARTYAERTLSPHAFFCTGDGASAAHESRAEIRESVADGVASCSIIATSEFTKQLIKAQLMNASETTSDTRLMDTSLIHGYVILPSSPDPGSGAPRCHCISVISMPVGYFSGIRSTEHAITKDNELADAFLSAMVSDTEHLWESCMATHTNSVAGTDDEKSTSTPISLPST</sequence>
<organism evidence="3 4">
    <name type="scientific">Hondaea fermentalgiana</name>
    <dbReference type="NCBI Taxonomy" id="2315210"/>
    <lineage>
        <taxon>Eukaryota</taxon>
        <taxon>Sar</taxon>
        <taxon>Stramenopiles</taxon>
        <taxon>Bigyra</taxon>
        <taxon>Labyrinthulomycetes</taxon>
        <taxon>Thraustochytrida</taxon>
        <taxon>Thraustochytriidae</taxon>
        <taxon>Hondaea</taxon>
    </lineage>
</organism>
<dbReference type="InterPro" id="IPR046347">
    <property type="entry name" value="bZIP_sf"/>
</dbReference>
<dbReference type="SUPFAM" id="SSF57959">
    <property type="entry name" value="Leucine zipper domain"/>
    <property type="match status" value="1"/>
</dbReference>
<dbReference type="InParanoid" id="A0A2R5GQM5"/>